<proteinExistence type="inferred from homology"/>
<dbReference type="Proteomes" id="UP000224854">
    <property type="component" value="Unassembled WGS sequence"/>
</dbReference>
<keyword evidence="3" id="KW-0645">Protease</keyword>
<protein>
    <recommendedName>
        <fullName evidence="9">Peptidase M14 domain-containing protein</fullName>
    </recommendedName>
</protein>
<accession>A0A2C5Z9D8</accession>
<dbReference type="PROSITE" id="PS52035">
    <property type="entry name" value="PEPTIDASE_M14"/>
    <property type="match status" value="1"/>
</dbReference>
<dbReference type="GO" id="GO:0008270">
    <property type="term" value="F:zinc ion binding"/>
    <property type="evidence" value="ECO:0007669"/>
    <property type="project" value="InterPro"/>
</dbReference>
<gene>
    <name evidence="10" type="ORF">CDD82_3410</name>
</gene>
<keyword evidence="6" id="KW-0482">Metalloprotease</keyword>
<evidence type="ECO:0000256" key="4">
    <source>
        <dbReference type="ARBA" id="ARBA00022801"/>
    </source>
</evidence>
<evidence type="ECO:0000256" key="6">
    <source>
        <dbReference type="ARBA" id="ARBA00023049"/>
    </source>
</evidence>
<reference evidence="10 11" key="1">
    <citation type="submission" date="2017-06" db="EMBL/GenBank/DDBJ databases">
        <title>Ant-infecting Ophiocordyceps genomes reveal a high diversity of potential behavioral manipulation genes and a possible major role for enterotoxins.</title>
        <authorList>
            <person name="De Bekker C."/>
            <person name="Evans H.C."/>
            <person name="Brachmann A."/>
            <person name="Hughes D.P."/>
        </authorList>
    </citation>
    <scope>NUCLEOTIDE SEQUENCE [LARGE SCALE GENOMIC DNA]</scope>
    <source>
        <strain evidence="10 11">1348a</strain>
    </source>
</reference>
<keyword evidence="11" id="KW-1185">Reference proteome</keyword>
<organism evidence="10 11">
    <name type="scientific">Ophiocordyceps australis</name>
    <dbReference type="NCBI Taxonomy" id="1399860"/>
    <lineage>
        <taxon>Eukaryota</taxon>
        <taxon>Fungi</taxon>
        <taxon>Dikarya</taxon>
        <taxon>Ascomycota</taxon>
        <taxon>Pezizomycotina</taxon>
        <taxon>Sordariomycetes</taxon>
        <taxon>Hypocreomycetidae</taxon>
        <taxon>Hypocreales</taxon>
        <taxon>Ophiocordycipitaceae</taxon>
        <taxon>Ophiocordyceps</taxon>
    </lineage>
</organism>
<evidence type="ECO:0000256" key="7">
    <source>
        <dbReference type="PROSITE-ProRule" id="PRU01379"/>
    </source>
</evidence>
<dbReference type="Gene3D" id="3.40.630.10">
    <property type="entry name" value="Zn peptidases"/>
    <property type="match status" value="1"/>
</dbReference>
<evidence type="ECO:0000313" key="10">
    <source>
        <dbReference type="EMBL" id="PHH77637.1"/>
    </source>
</evidence>
<dbReference type="SMART" id="SM00631">
    <property type="entry name" value="Zn_pept"/>
    <property type="match status" value="1"/>
</dbReference>
<keyword evidence="5" id="KW-0862">Zinc</keyword>
<keyword evidence="8" id="KW-0732">Signal</keyword>
<feature type="signal peptide" evidence="8">
    <location>
        <begin position="1"/>
        <end position="15"/>
    </location>
</feature>
<keyword evidence="4" id="KW-0378">Hydrolase</keyword>
<comment type="caution">
    <text evidence="7">Lacks conserved residue(s) required for the propagation of feature annotation.</text>
</comment>
<dbReference type="GO" id="GO:0006508">
    <property type="term" value="P:proteolysis"/>
    <property type="evidence" value="ECO:0007669"/>
    <property type="project" value="UniProtKB-KW"/>
</dbReference>
<dbReference type="EMBL" id="NJEU01000259">
    <property type="protein sequence ID" value="PHH77637.1"/>
    <property type="molecule type" value="Genomic_DNA"/>
</dbReference>
<dbReference type="SUPFAM" id="SSF53187">
    <property type="entry name" value="Zn-dependent exopeptidases"/>
    <property type="match status" value="1"/>
</dbReference>
<comment type="cofactor">
    <cofactor evidence="1">
        <name>Zn(2+)</name>
        <dbReference type="ChEBI" id="CHEBI:29105"/>
    </cofactor>
</comment>
<evidence type="ECO:0000313" key="11">
    <source>
        <dbReference type="Proteomes" id="UP000224854"/>
    </source>
</evidence>
<feature type="domain" description="Peptidase M14" evidence="9">
    <location>
        <begin position="69"/>
        <end position="432"/>
    </location>
</feature>
<dbReference type="Pfam" id="PF00246">
    <property type="entry name" value="Peptidase_M14"/>
    <property type="match status" value="1"/>
</dbReference>
<dbReference type="InterPro" id="IPR000834">
    <property type="entry name" value="Peptidase_M14"/>
</dbReference>
<evidence type="ECO:0000256" key="3">
    <source>
        <dbReference type="ARBA" id="ARBA00022670"/>
    </source>
</evidence>
<evidence type="ECO:0000256" key="1">
    <source>
        <dbReference type="ARBA" id="ARBA00001947"/>
    </source>
</evidence>
<comment type="caution">
    <text evidence="10">The sequence shown here is derived from an EMBL/GenBank/DDBJ whole genome shotgun (WGS) entry which is preliminary data.</text>
</comment>
<dbReference type="AlphaFoldDB" id="A0A2C5Z9D8"/>
<feature type="chain" id="PRO_5013310599" description="Peptidase M14 domain-containing protein" evidence="8">
    <location>
        <begin position="16"/>
        <end position="441"/>
    </location>
</feature>
<dbReference type="OrthoDB" id="3626597at2759"/>
<evidence type="ECO:0000259" key="9">
    <source>
        <dbReference type="PROSITE" id="PS52035"/>
    </source>
</evidence>
<sequence>MKLSSLSCLATVILAGHGCLLPQEMDDMVNNDLQNKANTGLAIGKGDRFRKRRNIPKGAGIGGLDDDVSILNVGEIKSGLKRLSQAYPSVRRFKAPHKTFEKRRLRGIVVGKEPRVFIISGVHARERGGPDNVLYFVSDLLAAHKEHTGLRYGNKTYTSEQVDSAFNAGLVVLPLVNPDGVAYDQKTHKCWRKNRNTQSAFEDDPRSVGVDLNRNFNTTWDYKRMFAPEAAAKKSIASDNPSSEVFHGTEPLSEPETRNVDWVLSQYPSLSWFVDVHSVGAMVLMGWGDDDFQFFDPEQSFGNSSYDGTRGILDVTRSEEASQYREFLAAHDALAEVFVVEHMREAMTEAGVIPYKAMPLSSLYPVSGCSVDHALGRCYGNDKSCNSSVLGIGIEFGPWYQKHCCPFYPDARGYKESLNQVAAGLMEVLLHAAMEMNMPRD</sequence>
<dbReference type="PANTHER" id="PTHR11705">
    <property type="entry name" value="PROTEASE FAMILY M14 CARBOXYPEPTIDASE A,B"/>
    <property type="match status" value="1"/>
</dbReference>
<dbReference type="PANTHER" id="PTHR11705:SF143">
    <property type="entry name" value="SLL0236 PROTEIN"/>
    <property type="match status" value="1"/>
</dbReference>
<name>A0A2C5Z9D8_9HYPO</name>
<evidence type="ECO:0000256" key="2">
    <source>
        <dbReference type="ARBA" id="ARBA00005988"/>
    </source>
</evidence>
<dbReference type="GO" id="GO:0004181">
    <property type="term" value="F:metallocarboxypeptidase activity"/>
    <property type="evidence" value="ECO:0007669"/>
    <property type="project" value="InterPro"/>
</dbReference>
<evidence type="ECO:0000256" key="5">
    <source>
        <dbReference type="ARBA" id="ARBA00022833"/>
    </source>
</evidence>
<evidence type="ECO:0000256" key="8">
    <source>
        <dbReference type="SAM" id="SignalP"/>
    </source>
</evidence>
<comment type="similarity">
    <text evidence="2 7">Belongs to the peptidase M14 family.</text>
</comment>